<dbReference type="SUPFAM" id="SSF52799">
    <property type="entry name" value="(Phosphotyrosine protein) phosphatases II"/>
    <property type="match status" value="1"/>
</dbReference>
<keyword evidence="2" id="KW-1185">Reference proteome</keyword>
<sequence length="319" mass="36616">MTKILPTLPKPVYLHCDRGYTITFVTLLYLANQTRHNPDFTPRITSADFYNISAAMGLDFISRIPQEVVSEITGEPVPENPTRPEVEPEDWMDYWMAHPAYKNWFTAGQITKSHISVLEEVGFTSVINQRSGIMLDGKPNQEEVNLLNIRQNTGTYAHDGKEPRQFKGRLEETRIDPKRPNYFISPTSEVNYESRNYDEFGDDIGYQELTERLTFKSSKLQYYHLPVDSEGPYEAYVDKVMSQFLEIGGKGPVLVHCASGARAAYVAVLVAAVQYDKDLDWALRRSRELGFGVSGDQTPEIYDTYYKWLVTKRQKKEEL</sequence>
<reference evidence="1 2" key="1">
    <citation type="submission" date="2018-04" db="EMBL/GenBank/DDBJ databases">
        <title>The genome of golden apple snail Pomacea canaliculata provides insight into stress tolerance and invasive adaptation.</title>
        <authorList>
            <person name="Liu C."/>
            <person name="Liu B."/>
            <person name="Ren Y."/>
            <person name="Zhang Y."/>
            <person name="Wang H."/>
            <person name="Li S."/>
            <person name="Jiang F."/>
            <person name="Yin L."/>
            <person name="Zhang G."/>
            <person name="Qian W."/>
            <person name="Fan W."/>
        </authorList>
    </citation>
    <scope>NUCLEOTIDE SEQUENCE [LARGE SCALE GENOMIC DNA]</scope>
    <source>
        <strain evidence="1">SZHN2017</strain>
        <tissue evidence="1">Muscle</tissue>
    </source>
</reference>
<organism evidence="1 2">
    <name type="scientific">Pomacea canaliculata</name>
    <name type="common">Golden apple snail</name>
    <dbReference type="NCBI Taxonomy" id="400727"/>
    <lineage>
        <taxon>Eukaryota</taxon>
        <taxon>Metazoa</taxon>
        <taxon>Spiralia</taxon>
        <taxon>Lophotrochozoa</taxon>
        <taxon>Mollusca</taxon>
        <taxon>Gastropoda</taxon>
        <taxon>Caenogastropoda</taxon>
        <taxon>Architaenioglossa</taxon>
        <taxon>Ampullarioidea</taxon>
        <taxon>Ampullariidae</taxon>
        <taxon>Pomacea</taxon>
    </lineage>
</organism>
<dbReference type="EMBL" id="PZQS01000009">
    <property type="protein sequence ID" value="PVD24573.1"/>
    <property type="molecule type" value="Genomic_DNA"/>
</dbReference>
<dbReference type="AlphaFoldDB" id="A0A2T7NTU9"/>
<comment type="caution">
    <text evidence="1">The sequence shown here is derived from an EMBL/GenBank/DDBJ whole genome shotgun (WGS) entry which is preliminary data.</text>
</comment>
<dbReference type="InterPro" id="IPR029021">
    <property type="entry name" value="Prot-tyrosine_phosphatase-like"/>
</dbReference>
<protein>
    <submittedName>
        <fullName evidence="1">Uncharacterized protein</fullName>
    </submittedName>
</protein>
<proteinExistence type="predicted"/>
<accession>A0A2T7NTU9</accession>
<dbReference type="OrthoDB" id="6123911at2759"/>
<dbReference type="Gene3D" id="3.90.190.10">
    <property type="entry name" value="Protein tyrosine phosphatase superfamily"/>
    <property type="match status" value="1"/>
</dbReference>
<evidence type="ECO:0000313" key="1">
    <source>
        <dbReference type="EMBL" id="PVD24573.1"/>
    </source>
</evidence>
<evidence type="ECO:0000313" key="2">
    <source>
        <dbReference type="Proteomes" id="UP000245119"/>
    </source>
</evidence>
<dbReference type="Proteomes" id="UP000245119">
    <property type="component" value="Linkage Group LG9"/>
</dbReference>
<gene>
    <name evidence="1" type="ORF">C0Q70_15056</name>
</gene>
<name>A0A2T7NTU9_POMCA</name>